<protein>
    <submittedName>
        <fullName evidence="2">Uncharacterized protein</fullName>
    </submittedName>
</protein>
<feature type="region of interest" description="Disordered" evidence="1">
    <location>
        <begin position="1"/>
        <end position="34"/>
    </location>
</feature>
<reference evidence="2 3" key="1">
    <citation type="submission" date="2018-09" db="EMBL/GenBank/DDBJ databases">
        <title>Gemmobacter lutimaris sp. nov., a marine bacterium isolated from tidal flat.</title>
        <authorList>
            <person name="Lee D.W."/>
            <person name="Yoo Y."/>
            <person name="Kim J.-J."/>
            <person name="Kim B.S."/>
        </authorList>
    </citation>
    <scope>NUCLEOTIDE SEQUENCE [LARGE SCALE GENOMIC DNA]</scope>
    <source>
        <strain evidence="2 3">YJ-T1-11</strain>
    </source>
</reference>
<dbReference type="AlphaFoldDB" id="A0A398BWD3"/>
<name>A0A398BWD3_9RHOB</name>
<feature type="region of interest" description="Disordered" evidence="1">
    <location>
        <begin position="262"/>
        <end position="288"/>
    </location>
</feature>
<dbReference type="RefSeq" id="WP_119135215.1">
    <property type="nucleotide sequence ID" value="NZ_QXXQ01000006.1"/>
</dbReference>
<keyword evidence="3" id="KW-1185">Reference proteome</keyword>
<proteinExistence type="predicted"/>
<gene>
    <name evidence="2" type="ORF">D2N39_13025</name>
</gene>
<sequence>MMKKEENPDALGGAAGAMRGKRLESEHATSGGEGQARYTGFKSLKWGRNVLDVIAAARTPKFADRPTFLAAAVAMDMSYFADKDGRLFRSADNAAVAVGASASNVRDARDWLCRAGLAKKIKVANDQSAEADRKHTGKKKGRDAQDFQLLFIAVQDAIFRLNAGGNTDTYSAPMQADNTMPISAPMQAPFSAPMGVTTVEEPIRARARANARPAPITTDRGSSSVIEDFHIHTRLEQNAGRAPGFDRFNVDDHDTDAEDGLAALEAPPPASDLDPFEDPDASRSDSSYASHYVDAPAADDGVDPKLRGGFEDTRASATLDDLERWAQEELATEIAALPDPWPDDDFDGAGAALGNDPAWRGVLDRADEALEMIWCDADLDFRRHTIDAVRGLADGMAVSAQQFRHDLARLLDGAHPTRRIALFDDHLAVMETVLADYCGGRRNAREVIARFTDENGTMAKGVNHG</sequence>
<dbReference type="Proteomes" id="UP000266649">
    <property type="component" value="Unassembled WGS sequence"/>
</dbReference>
<evidence type="ECO:0000256" key="1">
    <source>
        <dbReference type="SAM" id="MobiDB-lite"/>
    </source>
</evidence>
<dbReference type="EMBL" id="QXXQ01000006">
    <property type="protein sequence ID" value="RID91613.1"/>
    <property type="molecule type" value="Genomic_DNA"/>
</dbReference>
<accession>A0A398BWD3</accession>
<evidence type="ECO:0000313" key="2">
    <source>
        <dbReference type="EMBL" id="RID91613.1"/>
    </source>
</evidence>
<organism evidence="2 3">
    <name type="scientific">Gemmobacter lutimaris</name>
    <dbReference type="NCBI Taxonomy" id="2306023"/>
    <lineage>
        <taxon>Bacteria</taxon>
        <taxon>Pseudomonadati</taxon>
        <taxon>Pseudomonadota</taxon>
        <taxon>Alphaproteobacteria</taxon>
        <taxon>Rhodobacterales</taxon>
        <taxon>Paracoccaceae</taxon>
        <taxon>Gemmobacter</taxon>
    </lineage>
</organism>
<evidence type="ECO:0000313" key="3">
    <source>
        <dbReference type="Proteomes" id="UP000266649"/>
    </source>
</evidence>
<comment type="caution">
    <text evidence="2">The sequence shown here is derived from an EMBL/GenBank/DDBJ whole genome shotgun (WGS) entry which is preliminary data.</text>
</comment>